<evidence type="ECO:0000313" key="3">
    <source>
        <dbReference type="EMBL" id="PRW32611.1"/>
    </source>
</evidence>
<dbReference type="PANTHER" id="PTHR35509:SF5">
    <property type="entry name" value="SAP DOMAIN-CONTAINING PROTEIN"/>
    <property type="match status" value="1"/>
</dbReference>
<comment type="caution">
    <text evidence="3">The sequence shown here is derived from an EMBL/GenBank/DDBJ whole genome shotgun (WGS) entry which is preliminary data.</text>
</comment>
<dbReference type="PANTHER" id="PTHR35509">
    <property type="entry name" value="DOMAIN PROTEIN, PUTATIVE (DUF1995)-RELATED"/>
    <property type="match status" value="1"/>
</dbReference>
<sequence>MVDQAAAAVQAALDAGRTRQMVSLLLPVNEKEADFNSTEPVDYPCSLQKEFDTACALTKSLLQRLLGAGTNINAKRIDDGGVEGEPCAVLFPDDKSFLAVVFPTADRLKQLQGYAKQEGRPLLIVNPQWRNEGQVISDFGFGPWRKAADDFLATFEPSYALKEKRIGSPGTVDAATGTRFVSGGVIRLLRCYPGPWEAHAMAANGSSQFLENSPAEQGYKDLDAAIKRGRAAKLEIFAIAQQVTAVYRSSSEEEEAADGASSAAGGGAGATSEELASLSDADIEALDAASLRRLLLGMGMPASGKISKLRERVREARDA</sequence>
<accession>A0A2P6TF63</accession>
<evidence type="ECO:0000256" key="1">
    <source>
        <dbReference type="SAM" id="MobiDB-lite"/>
    </source>
</evidence>
<proteinExistence type="predicted"/>
<evidence type="ECO:0000313" key="4">
    <source>
        <dbReference type="Proteomes" id="UP000239899"/>
    </source>
</evidence>
<dbReference type="AlphaFoldDB" id="A0A2P6TF63"/>
<reference evidence="3 4" key="1">
    <citation type="journal article" date="2018" name="Plant J.">
        <title>Genome sequences of Chlorella sorokiniana UTEX 1602 and Micractinium conductrix SAG 241.80: implications to maltose excretion by a green alga.</title>
        <authorList>
            <person name="Arriola M.B."/>
            <person name="Velmurugan N."/>
            <person name="Zhang Y."/>
            <person name="Plunkett M.H."/>
            <person name="Hondzo H."/>
            <person name="Barney B.M."/>
        </authorList>
    </citation>
    <scope>NUCLEOTIDE SEQUENCE [LARGE SCALE GENOMIC DNA]</scope>
    <source>
        <strain evidence="4">UTEX 1602</strain>
    </source>
</reference>
<dbReference type="InterPro" id="IPR053021">
    <property type="entry name" value="Chloroplast_ADK"/>
</dbReference>
<dbReference type="InterPro" id="IPR018962">
    <property type="entry name" value="DUF1995"/>
</dbReference>
<organism evidence="3 4">
    <name type="scientific">Chlorella sorokiniana</name>
    <name type="common">Freshwater green alga</name>
    <dbReference type="NCBI Taxonomy" id="3076"/>
    <lineage>
        <taxon>Eukaryota</taxon>
        <taxon>Viridiplantae</taxon>
        <taxon>Chlorophyta</taxon>
        <taxon>core chlorophytes</taxon>
        <taxon>Trebouxiophyceae</taxon>
        <taxon>Chlorellales</taxon>
        <taxon>Chlorellaceae</taxon>
        <taxon>Chlorella clade</taxon>
        <taxon>Chlorella</taxon>
    </lineage>
</organism>
<dbReference type="Proteomes" id="UP000239899">
    <property type="component" value="Unassembled WGS sequence"/>
</dbReference>
<dbReference type="EMBL" id="LHPG02000019">
    <property type="protein sequence ID" value="PRW32611.1"/>
    <property type="molecule type" value="Genomic_DNA"/>
</dbReference>
<gene>
    <name evidence="3" type="ORF">C2E21_8323</name>
</gene>
<protein>
    <submittedName>
        <fullName evidence="3">AAA+-type ATPase (ISS)</fullName>
    </submittedName>
</protein>
<dbReference type="OrthoDB" id="567985at2759"/>
<feature type="domain" description="DUF1995" evidence="2">
    <location>
        <begin position="1"/>
        <end position="223"/>
    </location>
</feature>
<feature type="region of interest" description="Disordered" evidence="1">
    <location>
        <begin position="250"/>
        <end position="271"/>
    </location>
</feature>
<keyword evidence="4" id="KW-1185">Reference proteome</keyword>
<name>A0A2P6TF63_CHLSO</name>
<dbReference type="Pfam" id="PF09353">
    <property type="entry name" value="DUF1995"/>
    <property type="match status" value="1"/>
</dbReference>
<evidence type="ECO:0000259" key="2">
    <source>
        <dbReference type="Pfam" id="PF09353"/>
    </source>
</evidence>